<comment type="catalytic activity">
    <reaction evidence="2">
        <text>IMP + diphosphate = hypoxanthine + 5-phospho-alpha-D-ribose 1-diphosphate</text>
        <dbReference type="Rhea" id="RHEA:17973"/>
        <dbReference type="ChEBI" id="CHEBI:17368"/>
        <dbReference type="ChEBI" id="CHEBI:33019"/>
        <dbReference type="ChEBI" id="CHEBI:58017"/>
        <dbReference type="ChEBI" id="CHEBI:58053"/>
        <dbReference type="EC" id="2.4.2.8"/>
    </reaction>
    <physiologicalReaction direction="right-to-left" evidence="2">
        <dbReference type="Rhea" id="RHEA:17975"/>
    </physiologicalReaction>
</comment>
<evidence type="ECO:0000256" key="1">
    <source>
        <dbReference type="ARBA" id="ARBA00048811"/>
    </source>
</evidence>
<dbReference type="PANTHER" id="PTHR43340:SF1">
    <property type="entry name" value="HYPOXANTHINE PHOSPHORIBOSYLTRANSFERASE"/>
    <property type="match status" value="1"/>
</dbReference>
<evidence type="ECO:0000256" key="2">
    <source>
        <dbReference type="ARBA" id="ARBA00049402"/>
    </source>
</evidence>
<dbReference type="RefSeq" id="WP_005882232.1">
    <property type="nucleotide sequence ID" value="NZ_CP019430.1"/>
</dbReference>
<dbReference type="GO" id="GO:0032264">
    <property type="term" value="P:IMP salvage"/>
    <property type="evidence" value="ECO:0007669"/>
    <property type="project" value="TreeGrafter"/>
</dbReference>
<dbReference type="GO" id="GO:0004422">
    <property type="term" value="F:hypoxanthine phosphoribosyltransferase activity"/>
    <property type="evidence" value="ECO:0007669"/>
    <property type="project" value="TreeGrafter"/>
</dbReference>
<dbReference type="GO" id="GO:0032263">
    <property type="term" value="P:GMP salvage"/>
    <property type="evidence" value="ECO:0007669"/>
    <property type="project" value="TreeGrafter"/>
</dbReference>
<dbReference type="PANTHER" id="PTHR43340">
    <property type="entry name" value="HYPOXANTHINE-GUANINE PHOSPHORIBOSYLTRANSFERASE"/>
    <property type="match status" value="1"/>
</dbReference>
<dbReference type="GO" id="GO:0005829">
    <property type="term" value="C:cytosol"/>
    <property type="evidence" value="ECO:0007669"/>
    <property type="project" value="TreeGrafter"/>
</dbReference>
<dbReference type="GeneID" id="77134192"/>
<dbReference type="Pfam" id="PF00156">
    <property type="entry name" value="Pribosyltran"/>
    <property type="match status" value="1"/>
</dbReference>
<dbReference type="Gene3D" id="3.40.50.2020">
    <property type="match status" value="1"/>
</dbReference>
<dbReference type="SUPFAM" id="SSF53271">
    <property type="entry name" value="PRTase-like"/>
    <property type="match status" value="1"/>
</dbReference>
<name>C3XC49_OXAFO</name>
<dbReference type="HOGENOM" id="CLU_073615_2_0_4"/>
<accession>C3XC49</accession>
<sequence>MTESINAKALDILKNSEQIFSPEQIRKAITDVAAKLNHDFDIPDVKTPPLVLSIMGGAAIFTGQLLPYLTFPLEFDFIHVSRYGNEEYGGEFIWKVIPRQNVINRTVIVLDDILDEGQTLLHVRDKLIDMGAAKVVIAVFADKQTGATKPIRADYVGLDVPNQFVIGFGMDIGGFWRNLPDIRVLTKEL</sequence>
<reference evidence="4 5" key="1">
    <citation type="submission" date="2009-02" db="EMBL/GenBank/DDBJ databases">
        <title>The Genome Sequence of Oxalobacter formigenes OXCC13.</title>
        <authorList>
            <consortium name="The Broad Institute Genome Sequencing Platform"/>
            <person name="Ward D."/>
            <person name="Young S.K."/>
            <person name="Kodira C.D."/>
            <person name="Zeng Q."/>
            <person name="Koehrsen M."/>
            <person name="Alvarado L."/>
            <person name="Berlin A."/>
            <person name="Borenstein D."/>
            <person name="Chen Z."/>
            <person name="Engels R."/>
            <person name="Freedman E."/>
            <person name="Gellesch M."/>
            <person name="Goldberg J."/>
            <person name="Griggs A."/>
            <person name="Gujja S."/>
            <person name="Heiman D."/>
            <person name="Hepburn T."/>
            <person name="Howarth C."/>
            <person name="Jen D."/>
            <person name="Larson L."/>
            <person name="Lewis B."/>
            <person name="Mehta T."/>
            <person name="Park D."/>
            <person name="Pearson M."/>
            <person name="Roberts A."/>
            <person name="Saif S."/>
            <person name="Shea T."/>
            <person name="Shenoy N."/>
            <person name="Sisk P."/>
            <person name="Stolte C."/>
            <person name="Sykes S."/>
            <person name="Walk T."/>
            <person name="White J."/>
            <person name="Yandava C."/>
            <person name="Allison M.J."/>
            <person name="Lander E."/>
            <person name="Nusbaum C."/>
            <person name="Galagan J."/>
            <person name="Birren B."/>
        </authorList>
    </citation>
    <scope>NUCLEOTIDE SEQUENCE [LARGE SCALE GENOMIC DNA]</scope>
    <source>
        <strain evidence="4 5">OXCC13</strain>
    </source>
</reference>
<dbReference type="STRING" id="847.BRW83_0285"/>
<dbReference type="InterPro" id="IPR050408">
    <property type="entry name" value="HGPRT"/>
</dbReference>
<comment type="catalytic activity">
    <reaction evidence="1">
        <text>GMP + diphosphate = guanine + 5-phospho-alpha-D-ribose 1-diphosphate</text>
        <dbReference type="Rhea" id="RHEA:25424"/>
        <dbReference type="ChEBI" id="CHEBI:16235"/>
        <dbReference type="ChEBI" id="CHEBI:33019"/>
        <dbReference type="ChEBI" id="CHEBI:58017"/>
        <dbReference type="ChEBI" id="CHEBI:58115"/>
        <dbReference type="EC" id="2.4.2.8"/>
    </reaction>
    <physiologicalReaction direction="right-to-left" evidence="1">
        <dbReference type="Rhea" id="RHEA:25426"/>
    </physiologicalReaction>
</comment>
<evidence type="ECO:0000313" key="5">
    <source>
        <dbReference type="Proteomes" id="UP000005089"/>
    </source>
</evidence>
<feature type="domain" description="Phosphoribosyltransferase" evidence="3">
    <location>
        <begin position="17"/>
        <end position="171"/>
    </location>
</feature>
<keyword evidence="4" id="KW-0808">Transferase</keyword>
<dbReference type="Proteomes" id="UP000005089">
    <property type="component" value="Unassembled WGS sequence"/>
</dbReference>
<dbReference type="OrthoDB" id="9802824at2"/>
<dbReference type="GO" id="GO:0006178">
    <property type="term" value="P:guanine salvage"/>
    <property type="evidence" value="ECO:0007669"/>
    <property type="project" value="TreeGrafter"/>
</dbReference>
<dbReference type="CDD" id="cd06223">
    <property type="entry name" value="PRTases_typeI"/>
    <property type="match status" value="1"/>
</dbReference>
<proteinExistence type="predicted"/>
<keyword evidence="5" id="KW-1185">Reference proteome</keyword>
<protein>
    <submittedName>
        <fullName evidence="4">Putative hypoxanthine phosphoribosyltransferase</fullName>
    </submittedName>
</protein>
<evidence type="ECO:0000313" key="4">
    <source>
        <dbReference type="EMBL" id="EEO30775.1"/>
    </source>
</evidence>
<dbReference type="InterPro" id="IPR029057">
    <property type="entry name" value="PRTase-like"/>
</dbReference>
<dbReference type="NCBIfam" id="NF006605">
    <property type="entry name" value="PRK09162.1"/>
    <property type="match status" value="1"/>
</dbReference>
<dbReference type="InterPro" id="IPR000836">
    <property type="entry name" value="PRTase_dom"/>
</dbReference>
<dbReference type="AlphaFoldDB" id="C3XC49"/>
<keyword evidence="4" id="KW-0328">Glycosyltransferase</keyword>
<dbReference type="GO" id="GO:0000287">
    <property type="term" value="F:magnesium ion binding"/>
    <property type="evidence" value="ECO:0007669"/>
    <property type="project" value="TreeGrafter"/>
</dbReference>
<gene>
    <name evidence="4" type="ORF">OFBG_01803</name>
</gene>
<evidence type="ECO:0000259" key="3">
    <source>
        <dbReference type="Pfam" id="PF00156"/>
    </source>
</evidence>
<dbReference type="EMBL" id="GG658170">
    <property type="protein sequence ID" value="EEO30775.1"/>
    <property type="molecule type" value="Genomic_DNA"/>
</dbReference>
<dbReference type="GO" id="GO:0046100">
    <property type="term" value="P:hypoxanthine metabolic process"/>
    <property type="evidence" value="ECO:0007669"/>
    <property type="project" value="TreeGrafter"/>
</dbReference>
<dbReference type="eggNOG" id="COG0634">
    <property type="taxonomic scope" value="Bacteria"/>
</dbReference>
<organism evidence="4 5">
    <name type="scientific">Oxalobacter formigenes OXCC13</name>
    <dbReference type="NCBI Taxonomy" id="556269"/>
    <lineage>
        <taxon>Bacteria</taxon>
        <taxon>Pseudomonadati</taxon>
        <taxon>Pseudomonadota</taxon>
        <taxon>Betaproteobacteria</taxon>
        <taxon>Burkholderiales</taxon>
        <taxon>Oxalobacteraceae</taxon>
        <taxon>Oxalobacter</taxon>
    </lineage>
</organism>